<keyword evidence="3" id="KW-1185">Reference proteome</keyword>
<evidence type="ECO:0000256" key="1">
    <source>
        <dbReference type="SAM" id="MobiDB-lite"/>
    </source>
</evidence>
<reference evidence="2" key="1">
    <citation type="submission" date="2020-01" db="EMBL/GenBank/DDBJ databases">
        <authorList>
            <consortium name="DOE Joint Genome Institute"/>
            <person name="Haridas S."/>
            <person name="Albert R."/>
            <person name="Binder M."/>
            <person name="Bloem J."/>
            <person name="Labutti K."/>
            <person name="Salamov A."/>
            <person name="Andreopoulos B."/>
            <person name="Baker S.E."/>
            <person name="Barry K."/>
            <person name="Bills G."/>
            <person name="Bluhm B.H."/>
            <person name="Cannon C."/>
            <person name="Castanera R."/>
            <person name="Culley D.E."/>
            <person name="Daum C."/>
            <person name="Ezra D."/>
            <person name="Gonzalez J.B."/>
            <person name="Henrissat B."/>
            <person name="Kuo A."/>
            <person name="Liang C."/>
            <person name="Lipzen A."/>
            <person name="Lutzoni F."/>
            <person name="Magnuson J."/>
            <person name="Mondo S."/>
            <person name="Nolan M."/>
            <person name="Ohm R."/>
            <person name="Pangilinan J."/>
            <person name="Park H.-J."/>
            <person name="Ramirez L."/>
            <person name="Alfaro M."/>
            <person name="Sun H."/>
            <person name="Tritt A."/>
            <person name="Yoshinaga Y."/>
            <person name="Zwiers L.-H."/>
            <person name="Turgeon B.G."/>
            <person name="Goodwin S.B."/>
            <person name="Spatafora J.W."/>
            <person name="Crous P.W."/>
            <person name="Grigoriev I.V."/>
        </authorList>
    </citation>
    <scope>NUCLEOTIDE SEQUENCE</scope>
    <source>
        <strain evidence="2">IPT5</strain>
    </source>
</reference>
<accession>A0A6A7AQ42</accession>
<proteinExistence type="predicted"/>
<feature type="compositionally biased region" description="Polar residues" evidence="1">
    <location>
        <begin position="112"/>
        <end position="129"/>
    </location>
</feature>
<sequence length="259" mass="28002">MYSQAGPSRRDLVKLNTIDFLPQDAPSQVVLVPAQQHRGGQSYAYAQSTIGDSSNSRLQALVQPHSLLPLPVHISRSLSQRSSQIGQYFPYQSGCGDSHTPFAAGSVAPPMSRSSTRISNTSGTSQDAPQSAVGGLEFVGDSYSPTFPVEGLLQGSSFGWATSECSTDQVPPMYLLRDDCTRTEVTGGGNNIVFDPKAECTELKNEERFLTHHPHIEDATSTLYKYSPLSFLDSPGIAEAMRLQPNVDQMAITPTNSFI</sequence>
<feature type="region of interest" description="Disordered" evidence="1">
    <location>
        <begin position="103"/>
        <end position="132"/>
    </location>
</feature>
<dbReference type="Proteomes" id="UP000799423">
    <property type="component" value="Unassembled WGS sequence"/>
</dbReference>
<dbReference type="AlphaFoldDB" id="A0A6A7AQ42"/>
<evidence type="ECO:0000313" key="3">
    <source>
        <dbReference type="Proteomes" id="UP000799423"/>
    </source>
</evidence>
<dbReference type="EMBL" id="MU006347">
    <property type="protein sequence ID" value="KAF2845416.1"/>
    <property type="molecule type" value="Genomic_DNA"/>
</dbReference>
<name>A0A6A7AQ42_9PLEO</name>
<evidence type="ECO:0000313" key="2">
    <source>
        <dbReference type="EMBL" id="KAF2845416.1"/>
    </source>
</evidence>
<organism evidence="2 3">
    <name type="scientific">Plenodomus tracheiphilus IPT5</name>
    <dbReference type="NCBI Taxonomy" id="1408161"/>
    <lineage>
        <taxon>Eukaryota</taxon>
        <taxon>Fungi</taxon>
        <taxon>Dikarya</taxon>
        <taxon>Ascomycota</taxon>
        <taxon>Pezizomycotina</taxon>
        <taxon>Dothideomycetes</taxon>
        <taxon>Pleosporomycetidae</taxon>
        <taxon>Pleosporales</taxon>
        <taxon>Pleosporineae</taxon>
        <taxon>Leptosphaeriaceae</taxon>
        <taxon>Plenodomus</taxon>
    </lineage>
</organism>
<gene>
    <name evidence="2" type="ORF">T440DRAFT_483407</name>
</gene>
<protein>
    <submittedName>
        <fullName evidence="2">Uncharacterized protein</fullName>
    </submittedName>
</protein>